<sequence>MVFDFIKMCIYLSIILGLIFLMFRLLGSKINQINDKKYMKIVDKLQVTKENSLIVVKVGKRGYVMTSSSSHMEKLEELSEEEINIIEEDKKKLLYETSEVYNKFCSNPKDKFLNIVNNIRAKGDKHEK</sequence>
<keyword evidence="2" id="KW-1003">Cell membrane</keyword>
<evidence type="ECO:0000256" key="2">
    <source>
        <dbReference type="ARBA" id="ARBA00022475"/>
    </source>
</evidence>
<dbReference type="InterPro" id="IPR022781">
    <property type="entry name" value="Flagellar_biosynth_FliO"/>
</dbReference>
<keyword evidence="4 6" id="KW-1133">Transmembrane helix</keyword>
<feature type="transmembrane region" description="Helical" evidence="6">
    <location>
        <begin position="6"/>
        <end position="27"/>
    </location>
</feature>
<organism evidence="7 8">
    <name type="scientific">Clostridium uliginosum</name>
    <dbReference type="NCBI Taxonomy" id="119641"/>
    <lineage>
        <taxon>Bacteria</taxon>
        <taxon>Bacillati</taxon>
        <taxon>Bacillota</taxon>
        <taxon>Clostridia</taxon>
        <taxon>Eubacteriales</taxon>
        <taxon>Clostridiaceae</taxon>
        <taxon>Clostridium</taxon>
    </lineage>
</organism>
<dbReference type="RefSeq" id="WP_090089540.1">
    <property type="nucleotide sequence ID" value="NZ_FOMG01000006.1"/>
</dbReference>
<dbReference type="OrthoDB" id="1936088at2"/>
<proteinExistence type="predicted"/>
<gene>
    <name evidence="7" type="ORF">SAMN05421842_10658</name>
</gene>
<evidence type="ECO:0000256" key="5">
    <source>
        <dbReference type="ARBA" id="ARBA00023136"/>
    </source>
</evidence>
<dbReference type="GO" id="GO:0044781">
    <property type="term" value="P:bacterial-type flagellum organization"/>
    <property type="evidence" value="ECO:0007669"/>
    <property type="project" value="InterPro"/>
</dbReference>
<dbReference type="AlphaFoldDB" id="A0A1I1KVG1"/>
<keyword evidence="7" id="KW-0966">Cell projection</keyword>
<dbReference type="EMBL" id="FOMG01000006">
    <property type="protein sequence ID" value="SFC61450.1"/>
    <property type="molecule type" value="Genomic_DNA"/>
</dbReference>
<evidence type="ECO:0000313" key="7">
    <source>
        <dbReference type="EMBL" id="SFC61450.1"/>
    </source>
</evidence>
<evidence type="ECO:0000313" key="8">
    <source>
        <dbReference type="Proteomes" id="UP000199263"/>
    </source>
</evidence>
<dbReference type="Proteomes" id="UP000199263">
    <property type="component" value="Unassembled WGS sequence"/>
</dbReference>
<dbReference type="Pfam" id="PF04347">
    <property type="entry name" value="FliO"/>
    <property type="match status" value="1"/>
</dbReference>
<dbReference type="STRING" id="119641.SAMN05421842_10658"/>
<keyword evidence="7" id="KW-0969">Cilium</keyword>
<keyword evidence="7" id="KW-0282">Flagellum</keyword>
<reference evidence="7 8" key="1">
    <citation type="submission" date="2016-10" db="EMBL/GenBank/DDBJ databases">
        <authorList>
            <person name="de Groot N.N."/>
        </authorList>
    </citation>
    <scope>NUCLEOTIDE SEQUENCE [LARGE SCALE GENOMIC DNA]</scope>
    <source>
        <strain evidence="7 8">DSM 12992</strain>
    </source>
</reference>
<evidence type="ECO:0000256" key="3">
    <source>
        <dbReference type="ARBA" id="ARBA00022692"/>
    </source>
</evidence>
<evidence type="ECO:0000256" key="1">
    <source>
        <dbReference type="ARBA" id="ARBA00004236"/>
    </source>
</evidence>
<evidence type="ECO:0000256" key="6">
    <source>
        <dbReference type="SAM" id="Phobius"/>
    </source>
</evidence>
<evidence type="ECO:0000256" key="4">
    <source>
        <dbReference type="ARBA" id="ARBA00022989"/>
    </source>
</evidence>
<dbReference type="GO" id="GO:0016020">
    <property type="term" value="C:membrane"/>
    <property type="evidence" value="ECO:0007669"/>
    <property type="project" value="InterPro"/>
</dbReference>
<keyword evidence="8" id="KW-1185">Reference proteome</keyword>
<keyword evidence="3 6" id="KW-0812">Transmembrane</keyword>
<name>A0A1I1KVG1_9CLOT</name>
<comment type="subcellular location">
    <subcellularLocation>
        <location evidence="1">Cell membrane</location>
    </subcellularLocation>
</comment>
<protein>
    <submittedName>
        <fullName evidence="7">Flagellar protein FliO/FliZ</fullName>
    </submittedName>
</protein>
<keyword evidence="5 6" id="KW-0472">Membrane</keyword>
<accession>A0A1I1KVG1</accession>